<accession>A0ABS3DY04</accession>
<organism evidence="2 3">
    <name type="scientific">Halobacillus kuroshimensis</name>
    <dbReference type="NCBI Taxonomy" id="302481"/>
    <lineage>
        <taxon>Bacteria</taxon>
        <taxon>Bacillati</taxon>
        <taxon>Bacillota</taxon>
        <taxon>Bacilli</taxon>
        <taxon>Bacillales</taxon>
        <taxon>Bacillaceae</taxon>
        <taxon>Halobacillus</taxon>
    </lineage>
</organism>
<name>A0ABS3DY04_9BACI</name>
<dbReference type="RefSeq" id="WP_206934401.1">
    <property type="nucleotide sequence ID" value="NZ_JAEKJY010000004.1"/>
</dbReference>
<proteinExistence type="predicted"/>
<evidence type="ECO:0000313" key="3">
    <source>
        <dbReference type="Proteomes" id="UP000663970"/>
    </source>
</evidence>
<gene>
    <name evidence="2" type="ORF">JF544_12665</name>
</gene>
<feature type="domain" description="IrrE N-terminal-like" evidence="1">
    <location>
        <begin position="38"/>
        <end position="148"/>
    </location>
</feature>
<dbReference type="Pfam" id="PF06114">
    <property type="entry name" value="Peptidase_M78"/>
    <property type="match status" value="1"/>
</dbReference>
<dbReference type="Proteomes" id="UP000663970">
    <property type="component" value="Unassembled WGS sequence"/>
</dbReference>
<protein>
    <submittedName>
        <fullName evidence="2">ImmA/IrrE family metallo-endopeptidase</fullName>
    </submittedName>
</protein>
<evidence type="ECO:0000259" key="1">
    <source>
        <dbReference type="Pfam" id="PF06114"/>
    </source>
</evidence>
<reference evidence="2 3" key="1">
    <citation type="submission" date="2020-12" db="EMBL/GenBank/DDBJ databases">
        <title>Oil enriched cultivation method for isolating marine PHA-producing bacteria.</title>
        <authorList>
            <person name="Zheng W."/>
            <person name="Yu S."/>
            <person name="Huang Y."/>
        </authorList>
    </citation>
    <scope>NUCLEOTIDE SEQUENCE [LARGE SCALE GENOMIC DNA]</scope>
    <source>
        <strain evidence="2 3">SY-2-6</strain>
    </source>
</reference>
<sequence>MNFPQYTTTALEDWVTNWYLNRNFHYPNDLILPKIAMHYEIFVKYKPFASHYTRFGRYKEIILNSTLDKATQREQFFHELCHAVRHAGKQTMLLDAFRELQERDANHFTLYAALPHHMIMNYDFNESELIERWAHDFGVSNELCEERLIKIIRLSGCTK</sequence>
<dbReference type="InterPro" id="IPR010359">
    <property type="entry name" value="IrrE_HExxH"/>
</dbReference>
<comment type="caution">
    <text evidence="2">The sequence shown here is derived from an EMBL/GenBank/DDBJ whole genome shotgun (WGS) entry which is preliminary data.</text>
</comment>
<dbReference type="EMBL" id="JAEKJY010000004">
    <property type="protein sequence ID" value="MBN8236109.1"/>
    <property type="molecule type" value="Genomic_DNA"/>
</dbReference>
<evidence type="ECO:0000313" key="2">
    <source>
        <dbReference type="EMBL" id="MBN8236109.1"/>
    </source>
</evidence>
<keyword evidence="3" id="KW-1185">Reference proteome</keyword>